<dbReference type="Proteomes" id="UP001081283">
    <property type="component" value="Unassembled WGS sequence"/>
</dbReference>
<feature type="transmembrane region" description="Helical" evidence="1">
    <location>
        <begin position="226"/>
        <end position="245"/>
    </location>
</feature>
<dbReference type="PANTHER" id="PTHR38457">
    <property type="entry name" value="REGULATOR ABRB-RELATED"/>
    <property type="match status" value="1"/>
</dbReference>
<accession>A0ABT3YD70</accession>
<evidence type="ECO:0000313" key="2">
    <source>
        <dbReference type="EMBL" id="MCY0093845.1"/>
    </source>
</evidence>
<feature type="transmembrane region" description="Helical" evidence="1">
    <location>
        <begin position="59"/>
        <end position="77"/>
    </location>
</feature>
<keyword evidence="1" id="KW-0812">Transmembrane</keyword>
<protein>
    <submittedName>
        <fullName evidence="2">AbrB family transcriptional regulator</fullName>
    </submittedName>
</protein>
<feature type="transmembrane region" description="Helical" evidence="1">
    <location>
        <begin position="175"/>
        <end position="194"/>
    </location>
</feature>
<feature type="transmembrane region" description="Helical" evidence="1">
    <location>
        <begin position="201"/>
        <end position="220"/>
    </location>
</feature>
<keyword evidence="1" id="KW-0472">Membrane</keyword>
<dbReference type="EMBL" id="JAOVZQ010000001">
    <property type="protein sequence ID" value="MCY0093845.1"/>
    <property type="molecule type" value="Genomic_DNA"/>
</dbReference>
<comment type="caution">
    <text evidence="2">The sequence shown here is derived from an EMBL/GenBank/DDBJ whole genome shotgun (WGS) entry which is preliminary data.</text>
</comment>
<feature type="transmembrane region" description="Helical" evidence="1">
    <location>
        <begin position="141"/>
        <end position="163"/>
    </location>
</feature>
<evidence type="ECO:0000256" key="1">
    <source>
        <dbReference type="SAM" id="Phobius"/>
    </source>
</evidence>
<feature type="transmembrane region" description="Helical" evidence="1">
    <location>
        <begin position="83"/>
        <end position="103"/>
    </location>
</feature>
<dbReference type="NCBIfam" id="TIGR03082">
    <property type="entry name" value="Gneg_AbrB_dup"/>
    <property type="match status" value="1"/>
</dbReference>
<dbReference type="RefSeq" id="WP_267611789.1">
    <property type="nucleotide sequence ID" value="NZ_JAOVZQ010000001.1"/>
</dbReference>
<feature type="transmembrane region" description="Helical" evidence="1">
    <location>
        <begin position="30"/>
        <end position="47"/>
    </location>
</feature>
<feature type="transmembrane region" description="Helical" evidence="1">
    <location>
        <begin position="299"/>
        <end position="322"/>
    </location>
</feature>
<keyword evidence="1" id="KW-1133">Transmembrane helix</keyword>
<feature type="transmembrane region" description="Helical" evidence="1">
    <location>
        <begin position="257"/>
        <end position="279"/>
    </location>
</feature>
<gene>
    <name evidence="2" type="ORF">OEG82_07400</name>
</gene>
<keyword evidence="3" id="KW-1185">Reference proteome</keyword>
<name>A0ABT3YD70_9HYPH</name>
<dbReference type="InterPro" id="IPR017516">
    <property type="entry name" value="AbrB_dup"/>
</dbReference>
<organism evidence="2 3">
    <name type="scientific">Hoeflea ulvae</name>
    <dbReference type="NCBI Taxonomy" id="2983764"/>
    <lineage>
        <taxon>Bacteria</taxon>
        <taxon>Pseudomonadati</taxon>
        <taxon>Pseudomonadota</taxon>
        <taxon>Alphaproteobacteria</taxon>
        <taxon>Hyphomicrobiales</taxon>
        <taxon>Rhizobiaceae</taxon>
        <taxon>Hoeflea</taxon>
    </lineage>
</organism>
<dbReference type="PIRSF" id="PIRSF038991">
    <property type="entry name" value="Protein_AbrB"/>
    <property type="match status" value="1"/>
</dbReference>
<dbReference type="InterPro" id="IPR007820">
    <property type="entry name" value="AbrB_fam"/>
</dbReference>
<sequence length="352" mass="35677">MTQSPSLSIALGLGCSALFGAGFTWLGVPLGWILGAMAGAALYGNTAGITGRTRNLRRAGQLIVGTATAGVLTPALLDTMGDLLPAMVGAAIAANAFGLLLAWPLARIAGTDRTTALLSSLPAGMAEMATLAKQVNARTEIVTVVHTLRVILVVVCVPFFLGVSGSAPAVFIDTGGSMAALLACLGLGLAFALVSDRLGLLNPYIIMPMVIGIAFVLSGFRVAQMPVPLLIAAQVLIGFSLGARLKSEDLARMPRAALAGIVCGLALIAFMVLLVAPVLNTLTGTDLAVLMLGVAPGGLGEMIASAKALGVASALVAGFQFVRSFLTNMIVPPLLLRFAAGSSSKGNSNENP</sequence>
<proteinExistence type="predicted"/>
<reference evidence="2" key="1">
    <citation type="submission" date="2022-10" db="EMBL/GenBank/DDBJ databases">
        <title>Hoeflea sp. J2-29, isolated from marine algae.</title>
        <authorList>
            <person name="Kristyanto S."/>
            <person name="Kim J.M."/>
            <person name="Jeon C.O."/>
        </authorList>
    </citation>
    <scope>NUCLEOTIDE SEQUENCE</scope>
    <source>
        <strain evidence="2">J2-29</strain>
    </source>
</reference>
<dbReference type="PANTHER" id="PTHR38457:SF1">
    <property type="entry name" value="REGULATOR ABRB-RELATED"/>
    <property type="match status" value="1"/>
</dbReference>
<evidence type="ECO:0000313" key="3">
    <source>
        <dbReference type="Proteomes" id="UP001081283"/>
    </source>
</evidence>
<dbReference type="Pfam" id="PF05145">
    <property type="entry name" value="AbrB"/>
    <property type="match status" value="1"/>
</dbReference>